<sequence>MPHALVRAHLGFDFGHFSIIAHYPLVLPHCGGHPFTVGVLFTPLLSVRGRIVSRPDTGPG</sequence>
<protein>
    <submittedName>
        <fullName evidence="1">Uncharacterized protein</fullName>
    </submittedName>
</protein>
<dbReference type="EMBL" id="JAOB01000081">
    <property type="protein sequence ID" value="EUA14090.1"/>
    <property type="molecule type" value="Genomic_DNA"/>
</dbReference>
<organism evidence="1">
    <name type="scientific">Mycobacterium xenopi 4042</name>
    <dbReference type="NCBI Taxonomy" id="1299334"/>
    <lineage>
        <taxon>Bacteria</taxon>
        <taxon>Bacillati</taxon>
        <taxon>Actinomycetota</taxon>
        <taxon>Actinomycetes</taxon>
        <taxon>Mycobacteriales</taxon>
        <taxon>Mycobacteriaceae</taxon>
        <taxon>Mycobacterium</taxon>
    </lineage>
</organism>
<gene>
    <name evidence="1" type="ORF">I553_7212</name>
</gene>
<accession>X7Z612</accession>
<proteinExistence type="predicted"/>
<reference evidence="1" key="1">
    <citation type="submission" date="2014-01" db="EMBL/GenBank/DDBJ databases">
        <authorList>
            <person name="Brown-Elliot B."/>
            <person name="Wallace R."/>
            <person name="Lenaerts A."/>
            <person name="Ordway D."/>
            <person name="DeGroote M.A."/>
            <person name="Parker T."/>
            <person name="Sizemore C."/>
            <person name="Tallon L.J."/>
            <person name="Sadzewicz L.K."/>
            <person name="Sengamalay N."/>
            <person name="Fraser C.M."/>
            <person name="Hine E."/>
            <person name="Shefchek K.A."/>
            <person name="Das S.P."/>
            <person name="Tettelin H."/>
        </authorList>
    </citation>
    <scope>NUCLEOTIDE SEQUENCE [LARGE SCALE GENOMIC DNA]</scope>
    <source>
        <strain evidence="1">4042</strain>
    </source>
</reference>
<evidence type="ECO:0000313" key="1">
    <source>
        <dbReference type="EMBL" id="EUA14090.1"/>
    </source>
</evidence>
<dbReference type="AlphaFoldDB" id="X7Z612"/>
<name>X7Z612_MYCXE</name>
<comment type="caution">
    <text evidence="1">The sequence shown here is derived from an EMBL/GenBank/DDBJ whole genome shotgun (WGS) entry which is preliminary data.</text>
</comment>